<dbReference type="Gene3D" id="3.50.50.60">
    <property type="entry name" value="FAD/NAD(P)-binding domain"/>
    <property type="match status" value="2"/>
</dbReference>
<dbReference type="Pfam" id="PF13450">
    <property type="entry name" value="NAD_binding_8"/>
    <property type="match status" value="1"/>
</dbReference>
<dbReference type="GO" id="GO:0004499">
    <property type="term" value="F:N,N-dimethylaniline monooxygenase activity"/>
    <property type="evidence" value="ECO:0007669"/>
    <property type="project" value="InterPro"/>
</dbReference>
<reference evidence="10" key="1">
    <citation type="submission" date="2020-06" db="EMBL/GenBank/DDBJ databases">
        <title>A chromosome-scale genome assembly of Talaromyces rugulosus W13939.</title>
        <authorList>
            <person name="Wang B."/>
            <person name="Guo L."/>
            <person name="Ye K."/>
            <person name="Wang L."/>
        </authorList>
    </citation>
    <scope>NUCLEOTIDE SEQUENCE [LARGE SCALE GENOMIC DNA]</scope>
    <source>
        <strain evidence="10">W13939</strain>
    </source>
</reference>
<dbReference type="PRINTS" id="PR00370">
    <property type="entry name" value="FMOXYGENASE"/>
</dbReference>
<dbReference type="EMBL" id="CP055900">
    <property type="protein sequence ID" value="QKX59567.1"/>
    <property type="molecule type" value="Genomic_DNA"/>
</dbReference>
<dbReference type="RefSeq" id="XP_035345745.1">
    <property type="nucleotide sequence ID" value="XM_035489852.1"/>
</dbReference>
<dbReference type="InterPro" id="IPR036188">
    <property type="entry name" value="FAD/NAD-bd_sf"/>
</dbReference>
<dbReference type="KEGG" id="trg:TRUGW13939_06704"/>
<keyword evidence="3" id="KW-0285">Flavoprotein</keyword>
<accession>A0A7H8R009</accession>
<gene>
    <name evidence="9" type="ORF">TRUGW13939_06704</name>
</gene>
<dbReference type="InterPro" id="IPR000960">
    <property type="entry name" value="Flavin_mOase"/>
</dbReference>
<dbReference type="InterPro" id="IPR050346">
    <property type="entry name" value="FMO-like"/>
</dbReference>
<proteinExistence type="inferred from homology"/>
<evidence type="ECO:0000256" key="5">
    <source>
        <dbReference type="ARBA" id="ARBA00022857"/>
    </source>
</evidence>
<keyword evidence="6" id="KW-0560">Oxidoreductase</keyword>
<feature type="region of interest" description="Disordered" evidence="8">
    <location>
        <begin position="55"/>
        <end position="76"/>
    </location>
</feature>
<evidence type="ECO:0000256" key="3">
    <source>
        <dbReference type="ARBA" id="ARBA00022630"/>
    </source>
</evidence>
<comment type="cofactor">
    <cofactor evidence="1">
        <name>FAD</name>
        <dbReference type="ChEBI" id="CHEBI:57692"/>
    </cofactor>
</comment>
<name>A0A7H8R009_TALRU</name>
<evidence type="ECO:0000256" key="8">
    <source>
        <dbReference type="SAM" id="MobiDB-lite"/>
    </source>
</evidence>
<dbReference type="PIRSF" id="PIRSF000332">
    <property type="entry name" value="FMO"/>
    <property type="match status" value="1"/>
</dbReference>
<evidence type="ECO:0000256" key="1">
    <source>
        <dbReference type="ARBA" id="ARBA00001974"/>
    </source>
</evidence>
<evidence type="ECO:0000256" key="4">
    <source>
        <dbReference type="ARBA" id="ARBA00022827"/>
    </source>
</evidence>
<evidence type="ECO:0000256" key="7">
    <source>
        <dbReference type="ARBA" id="ARBA00023033"/>
    </source>
</evidence>
<dbReference type="Pfam" id="PF00743">
    <property type="entry name" value="FMO-like"/>
    <property type="match status" value="2"/>
</dbReference>
<organism evidence="9 10">
    <name type="scientific">Talaromyces rugulosus</name>
    <name type="common">Penicillium rugulosum</name>
    <dbReference type="NCBI Taxonomy" id="121627"/>
    <lineage>
        <taxon>Eukaryota</taxon>
        <taxon>Fungi</taxon>
        <taxon>Dikarya</taxon>
        <taxon>Ascomycota</taxon>
        <taxon>Pezizomycotina</taxon>
        <taxon>Eurotiomycetes</taxon>
        <taxon>Eurotiomycetidae</taxon>
        <taxon>Eurotiales</taxon>
        <taxon>Trichocomaceae</taxon>
        <taxon>Talaromyces</taxon>
        <taxon>Talaromyces sect. Islandici</taxon>
    </lineage>
</organism>
<keyword evidence="5" id="KW-0521">NADP</keyword>
<keyword evidence="7" id="KW-0503">Monooxygenase</keyword>
<sequence>MRVAIIGAGPCGLAAAKYLHAEKAFGTITIFEQRDDVGGVWYYTQNNTTDVNFSIPHTKPNTSPEEPICTGRKGGKNSEEETFEFLSPAYDLLETNIPHTLMNYSDRKFPANTPLFPEHTLVKEYLRGYAEDIRSFISFQTQVVNVSPLQMGSQDTWKVTVRDLVTKNTSIHHFDAVVIANGHYSDPYVPDIPGIEQWNRAYPGAITHSKFYRRPEEYRDKKVIIVGNSASGIDLSVQIANVSLRPLLISEKNQETTVNTNPRLESVPEIVEFIIGDRATVRFSDGRVERDIDHVIFCTGYLYSFPFFSQLEGSPIVTDGKRPCNLYQHIFYHPRPTLAFVGLPQRIVPFPVSEAQVALIARVFSRRLELPPQKEMENWETDWIANHGSGKSFNSLAFPLDADYINFLHDYSLQARQKEGLENEGHGKKPPYWGEKERWVRKMFPTIKLASRELGNRRKEITSLEALGFDFEQWKEENAAGKASL</sequence>
<dbReference type="GeneID" id="55994198"/>
<evidence type="ECO:0000256" key="2">
    <source>
        <dbReference type="ARBA" id="ARBA00009183"/>
    </source>
</evidence>
<comment type="similarity">
    <text evidence="2">Belongs to the FMO family.</text>
</comment>
<dbReference type="SUPFAM" id="SSF51905">
    <property type="entry name" value="FAD/NAD(P)-binding domain"/>
    <property type="match status" value="2"/>
</dbReference>
<keyword evidence="10" id="KW-1185">Reference proteome</keyword>
<dbReference type="Proteomes" id="UP000509510">
    <property type="component" value="Chromosome III"/>
</dbReference>
<evidence type="ECO:0000313" key="10">
    <source>
        <dbReference type="Proteomes" id="UP000509510"/>
    </source>
</evidence>
<dbReference type="FunFam" id="3.50.50.60:FF:000138">
    <property type="entry name" value="Flavin-containing monooxygenase"/>
    <property type="match status" value="1"/>
</dbReference>
<keyword evidence="4" id="KW-0274">FAD</keyword>
<dbReference type="AlphaFoldDB" id="A0A7H8R009"/>
<dbReference type="OrthoDB" id="66881at2759"/>
<protein>
    <recommendedName>
        <fullName evidence="11">FAD/NAD(P)-binding domain-containing protein</fullName>
    </recommendedName>
</protein>
<dbReference type="PANTHER" id="PTHR23023">
    <property type="entry name" value="DIMETHYLANILINE MONOOXYGENASE"/>
    <property type="match status" value="1"/>
</dbReference>
<dbReference type="InterPro" id="IPR020946">
    <property type="entry name" value="Flavin_mOase-like"/>
</dbReference>
<evidence type="ECO:0008006" key="11">
    <source>
        <dbReference type="Google" id="ProtNLM"/>
    </source>
</evidence>
<dbReference type="GO" id="GO:0050661">
    <property type="term" value="F:NADP binding"/>
    <property type="evidence" value="ECO:0007669"/>
    <property type="project" value="InterPro"/>
</dbReference>
<dbReference type="GO" id="GO:0050660">
    <property type="term" value="F:flavin adenine dinucleotide binding"/>
    <property type="evidence" value="ECO:0007669"/>
    <property type="project" value="InterPro"/>
</dbReference>
<evidence type="ECO:0000256" key="6">
    <source>
        <dbReference type="ARBA" id="ARBA00023002"/>
    </source>
</evidence>
<evidence type="ECO:0000313" key="9">
    <source>
        <dbReference type="EMBL" id="QKX59567.1"/>
    </source>
</evidence>